<dbReference type="AlphaFoldDB" id="A0A2T9YB82"/>
<evidence type="ECO:0000313" key="3">
    <source>
        <dbReference type="Proteomes" id="UP000245383"/>
    </source>
</evidence>
<dbReference type="InterPro" id="IPR011989">
    <property type="entry name" value="ARM-like"/>
</dbReference>
<name>A0A2T9YB82_9FUNG</name>
<dbReference type="Gene3D" id="1.25.10.10">
    <property type="entry name" value="Leucine-rich Repeat Variant"/>
    <property type="match status" value="1"/>
</dbReference>
<reference evidence="2 3" key="1">
    <citation type="journal article" date="2018" name="MBio">
        <title>Comparative Genomics Reveals the Core Gene Toolbox for the Fungus-Insect Symbiosis.</title>
        <authorList>
            <person name="Wang Y."/>
            <person name="Stata M."/>
            <person name="Wang W."/>
            <person name="Stajich J.E."/>
            <person name="White M.M."/>
            <person name="Moncalvo J.M."/>
        </authorList>
    </citation>
    <scope>NUCLEOTIDE SEQUENCE [LARGE SCALE GENOMIC DNA]</scope>
    <source>
        <strain evidence="2 3">SWE-8-4</strain>
    </source>
</reference>
<dbReference type="GO" id="GO:0043539">
    <property type="term" value="F:protein serine/threonine kinase activator activity"/>
    <property type="evidence" value="ECO:0007669"/>
    <property type="project" value="TreeGrafter"/>
</dbReference>
<dbReference type="PANTHER" id="PTHR10182:SF3">
    <property type="entry name" value="PROTEIN MO25"/>
    <property type="match status" value="1"/>
</dbReference>
<dbReference type="Pfam" id="PF08569">
    <property type="entry name" value="Mo25"/>
    <property type="match status" value="1"/>
</dbReference>
<sequence length="321" mass="37426">MNFLFKLKTKTPADLVKVLNEQTSKLALSESKTKAEIEKCTSSMLSILQDSNLDKKKIYTTDVLVKLIPKLYKIKFESRKEISLIYCILIKRKVGNREPTVEYLTKRPSILKDIIKGYAYNESAIFCGAMLRESIKHESLLDIVLDSPEFYLFFEYVEADNFDIASDAFANFRDALIRFKPRVCKFLIDEYEKFFSYYDKLLVSKNYVIKRQSLKLLGEILLERKNFNVMTKYINNSDNLVMIMKSLADKSKSIQYEAFHIFKIFVANPNKTAAVYTILKNNKSKLISFLMNFQTDKDSDEQFRDEKAFLVKELKKVDDSG</sequence>
<dbReference type="STRING" id="133385.A0A2T9YB82"/>
<dbReference type="InterPro" id="IPR013878">
    <property type="entry name" value="Mo25"/>
</dbReference>
<gene>
    <name evidence="2" type="ORF">BB561_005284</name>
</gene>
<accession>A0A2T9YB82</accession>
<dbReference type="SUPFAM" id="SSF48371">
    <property type="entry name" value="ARM repeat"/>
    <property type="match status" value="1"/>
</dbReference>
<dbReference type="OrthoDB" id="609103at2759"/>
<dbReference type="Proteomes" id="UP000245383">
    <property type="component" value="Unassembled WGS sequence"/>
</dbReference>
<evidence type="ECO:0000256" key="1">
    <source>
        <dbReference type="ARBA" id="ARBA00011012"/>
    </source>
</evidence>
<evidence type="ECO:0000313" key="2">
    <source>
        <dbReference type="EMBL" id="PVU89575.1"/>
    </source>
</evidence>
<dbReference type="InterPro" id="IPR016024">
    <property type="entry name" value="ARM-type_fold"/>
</dbReference>
<dbReference type="PANTHER" id="PTHR10182">
    <property type="entry name" value="CALCIUM-BINDING PROTEIN 39-RELATED"/>
    <property type="match status" value="1"/>
</dbReference>
<dbReference type="EMBL" id="MBFR01000307">
    <property type="protein sequence ID" value="PVU89575.1"/>
    <property type="molecule type" value="Genomic_DNA"/>
</dbReference>
<dbReference type="GO" id="GO:0035556">
    <property type="term" value="P:intracellular signal transduction"/>
    <property type="evidence" value="ECO:0007669"/>
    <property type="project" value="TreeGrafter"/>
</dbReference>
<organism evidence="2 3">
    <name type="scientific">Smittium simulii</name>
    <dbReference type="NCBI Taxonomy" id="133385"/>
    <lineage>
        <taxon>Eukaryota</taxon>
        <taxon>Fungi</taxon>
        <taxon>Fungi incertae sedis</taxon>
        <taxon>Zoopagomycota</taxon>
        <taxon>Kickxellomycotina</taxon>
        <taxon>Harpellomycetes</taxon>
        <taxon>Harpellales</taxon>
        <taxon>Legeriomycetaceae</taxon>
        <taxon>Smittium</taxon>
    </lineage>
</organism>
<comment type="caution">
    <text evidence="2">The sequence shown here is derived from an EMBL/GenBank/DDBJ whole genome shotgun (WGS) entry which is preliminary data.</text>
</comment>
<keyword evidence="3" id="KW-1185">Reference proteome</keyword>
<proteinExistence type="inferred from homology"/>
<evidence type="ECO:0008006" key="4">
    <source>
        <dbReference type="Google" id="ProtNLM"/>
    </source>
</evidence>
<comment type="similarity">
    <text evidence="1">Belongs to the Mo25 family.</text>
</comment>
<protein>
    <recommendedName>
        <fullName evidence="4">Calcium-binding protein 39</fullName>
    </recommendedName>
</protein>